<dbReference type="InterPro" id="IPR020843">
    <property type="entry name" value="ER"/>
</dbReference>
<dbReference type="NCBIfam" id="TIGR02817">
    <property type="entry name" value="adh_fam_1"/>
    <property type="match status" value="1"/>
</dbReference>
<dbReference type="PANTHER" id="PTHR43482">
    <property type="entry name" value="PROTEIN AST1-RELATED"/>
    <property type="match status" value="1"/>
</dbReference>
<dbReference type="Gene3D" id="3.90.180.10">
    <property type="entry name" value="Medium-chain alcohol dehydrogenases, catalytic domain"/>
    <property type="match status" value="1"/>
</dbReference>
<sequence>MKAIGYKKSLPITDDQSLVDIELAKPTAEGHDLLVKINAIAVNPVDWKVRQWMAPENDEYKVLGWDAVGEVVAVGDKVSHFNIGDEVYYAGDLTRQGANAEFQLVDERIVGKKPSSLSSAEAAALPLTAITAWELLFEHLQIKQQSSEDKSSDEVLLVVGAAGGVGSILVQLASQLTNATIIGTASRQSSSDWVTALGADYVVDHSKPLSPQIEALNIGQVTHVASLNATDAYFDAYIDLLKPFGKIALIDDPKVIDISKIKMKALSFHWEFMFARSMFSSDMQAQGDLLNALSDLIDEGKIKTTLSKNLGRINAENLKAAHAELEAGKAIGKIVLEGF</sequence>
<accession>A0A1I0AY96</accession>
<dbReference type="GO" id="GO:0016491">
    <property type="term" value="F:oxidoreductase activity"/>
    <property type="evidence" value="ECO:0007669"/>
    <property type="project" value="UniProtKB-KW"/>
</dbReference>
<dbReference type="Proteomes" id="UP000199308">
    <property type="component" value="Unassembled WGS sequence"/>
</dbReference>
<dbReference type="SMART" id="SM00829">
    <property type="entry name" value="PKS_ER"/>
    <property type="match status" value="1"/>
</dbReference>
<dbReference type="InterPro" id="IPR002364">
    <property type="entry name" value="Quin_OxRdtase/zeta-crystal_CS"/>
</dbReference>
<dbReference type="STRING" id="349064.SAMN05660429_00861"/>
<keyword evidence="4" id="KW-1185">Reference proteome</keyword>
<dbReference type="Gene3D" id="3.40.50.720">
    <property type="entry name" value="NAD(P)-binding Rossmann-like Domain"/>
    <property type="match status" value="1"/>
</dbReference>
<protein>
    <recommendedName>
        <fullName evidence="1">Zinc-type alcohol dehydrogenase-like protein</fullName>
    </recommendedName>
</protein>
<gene>
    <name evidence="3" type="ORF">SAMN05660429_00861</name>
</gene>
<dbReference type="AlphaFoldDB" id="A0A1I0AY96"/>
<feature type="domain" description="Enoyl reductase (ER)" evidence="2">
    <location>
        <begin position="13"/>
        <end position="336"/>
    </location>
</feature>
<evidence type="ECO:0000313" key="4">
    <source>
        <dbReference type="Proteomes" id="UP000199308"/>
    </source>
</evidence>
<keyword evidence="1" id="KW-0560">Oxidoreductase</keyword>
<evidence type="ECO:0000259" key="2">
    <source>
        <dbReference type="SMART" id="SM00829"/>
    </source>
</evidence>
<dbReference type="OrthoDB" id="9785812at2"/>
<evidence type="ECO:0000313" key="3">
    <source>
        <dbReference type="EMBL" id="SES99427.1"/>
    </source>
</evidence>
<name>A0A1I0AY96_THASX</name>
<dbReference type="RefSeq" id="WP_093327967.1">
    <property type="nucleotide sequence ID" value="NZ_AP027363.1"/>
</dbReference>
<dbReference type="InterPro" id="IPR013154">
    <property type="entry name" value="ADH-like_N"/>
</dbReference>
<dbReference type="InterPro" id="IPR014182">
    <property type="entry name" value="ADH_Zn_typ-1"/>
</dbReference>
<dbReference type="InterPro" id="IPR052585">
    <property type="entry name" value="Lipid_raft_assoc_Zn_ADH"/>
</dbReference>
<dbReference type="CDD" id="cd08252">
    <property type="entry name" value="AL_MDR"/>
    <property type="match status" value="1"/>
</dbReference>
<dbReference type="InterPro" id="IPR011032">
    <property type="entry name" value="GroES-like_sf"/>
</dbReference>
<comment type="similarity">
    <text evidence="1">Belongs to the zinc-containing alcohol dehydrogenase family. Quinone oxidoreductase subfamily.</text>
</comment>
<dbReference type="InterPro" id="IPR036291">
    <property type="entry name" value="NAD(P)-bd_dom_sf"/>
</dbReference>
<dbReference type="PROSITE" id="PS01162">
    <property type="entry name" value="QOR_ZETA_CRYSTAL"/>
    <property type="match status" value="1"/>
</dbReference>
<dbReference type="GO" id="GO:0008270">
    <property type="term" value="F:zinc ion binding"/>
    <property type="evidence" value="ECO:0007669"/>
    <property type="project" value="InterPro"/>
</dbReference>
<dbReference type="PANTHER" id="PTHR43482:SF1">
    <property type="entry name" value="PROTEIN AST1-RELATED"/>
    <property type="match status" value="1"/>
</dbReference>
<dbReference type="EMBL" id="FOHK01000003">
    <property type="protein sequence ID" value="SES99427.1"/>
    <property type="molecule type" value="Genomic_DNA"/>
</dbReference>
<reference evidence="3 4" key="1">
    <citation type="submission" date="2016-10" db="EMBL/GenBank/DDBJ databases">
        <authorList>
            <person name="de Groot N.N."/>
        </authorList>
    </citation>
    <scope>NUCLEOTIDE SEQUENCE [LARGE SCALE GENOMIC DNA]</scope>
    <source>
        <strain evidence="3 4">DSM 19706</strain>
    </source>
</reference>
<dbReference type="Pfam" id="PF08240">
    <property type="entry name" value="ADH_N"/>
    <property type="match status" value="1"/>
</dbReference>
<dbReference type="Pfam" id="PF13602">
    <property type="entry name" value="ADH_zinc_N_2"/>
    <property type="match status" value="1"/>
</dbReference>
<proteinExistence type="inferred from homology"/>
<keyword evidence="1" id="KW-0862">Zinc</keyword>
<dbReference type="SUPFAM" id="SSF50129">
    <property type="entry name" value="GroES-like"/>
    <property type="match status" value="1"/>
</dbReference>
<organism evidence="3 4">
    <name type="scientific">Thalassotalea agarivorans</name>
    <name type="common">Thalassomonas agarivorans</name>
    <dbReference type="NCBI Taxonomy" id="349064"/>
    <lineage>
        <taxon>Bacteria</taxon>
        <taxon>Pseudomonadati</taxon>
        <taxon>Pseudomonadota</taxon>
        <taxon>Gammaproteobacteria</taxon>
        <taxon>Alteromonadales</taxon>
        <taxon>Colwelliaceae</taxon>
        <taxon>Thalassotalea</taxon>
    </lineage>
</organism>
<dbReference type="SUPFAM" id="SSF51735">
    <property type="entry name" value="NAD(P)-binding Rossmann-fold domains"/>
    <property type="match status" value="1"/>
</dbReference>
<evidence type="ECO:0000256" key="1">
    <source>
        <dbReference type="RuleBase" id="RU364000"/>
    </source>
</evidence>
<keyword evidence="1" id="KW-0479">Metal-binding</keyword>